<evidence type="ECO:0000256" key="2">
    <source>
        <dbReference type="ARBA" id="ARBA00006330"/>
    </source>
</evidence>
<dbReference type="SUPFAM" id="SSF53756">
    <property type="entry name" value="UDP-Glycosyltransferase/glycogen phosphorylase"/>
    <property type="match status" value="1"/>
</dbReference>
<comment type="similarity">
    <text evidence="2">In the C-terminal section; belongs to the trehalose phosphatase family.</text>
</comment>
<dbReference type="GO" id="GO:0005946">
    <property type="term" value="C:alpha,alpha-trehalose-phosphate synthase complex (UDP-forming)"/>
    <property type="evidence" value="ECO:0007669"/>
    <property type="project" value="TreeGrafter"/>
</dbReference>
<sequence>MDSFASPDAGTRPPAAVSLAAVREQVRKLEAEHRAQGIVLSGRIIHVCHYLPVVSALTPRPASAAKVLPSPPQTPPAHPSDIPPSPSSEKLPDEKAQDDEQIIEQPVPQQAQVGTDDPRTRWAVRMRYGHSAMFSGIASLSSTHEQLLVGWTGDIVTAPPIITPVNASSPSSTPPQQGASTPLDSFTAPPNASELPTKVPMERISLEERSALDPCLVKYAAAEMKEGSKPTTYVPVWLDDDDAHGHYEGYCKQTLWPLFHYLLWQDVATEYASADAHWASYAAVNAAFAKRVQEVYRPGDLIWIHDYHLLLVPSLLRTALPEVAVGLFVHTPFPSSEIFRCLPRRKEILDGMLGANLICFQTYSYSRHFTSSCVRVCGYEITPTGGIDVMGHVAAIAYCPVGVDAERVAKDTLRPGIKPKLEALRTLYEGKKIIVGRDKLDVVKGVVQKLRAFEKLLQDYPQWIGNVVFIQVTSPALSDSPKLERQVSELVAHINGEYGSLDFIPVHHYHQTIKKDEFYALLSVADLGVITPLRDGMNTTSMEFVIAQERSKHSPLVLSEFMGISGNMSDALQVNPWNLGEVAAAMNRGLTMSEEEKLRRHKQLFKTVTTHTSHTWAAMLVKMLLQQVGRQNYARQTPLMPKDRLESQYRSAKKRLFLLDYDGTLAPIVRVPSAAVPSLDTLEALERLTEDPRNVVFIISGRDGEFLEQHLGHIKNLGMSAEHGGFVREPGAKEWSNFTENLDMSWMDEVLEIFRYYTERTTGSQIEVKKSSITWHYRASDPEWGLFQCRQCQDLLENNLARKRPIEVLVGKKNLEVRPLAVNKGEIVKRILYYNPDAEFVFCAGDDKTDEDMFRALLLFNGNGSGNGSSESNGEEKKAILPAPLSVTLIAKEPASHFSPVELALTREGIFTTAVGHSSKRTLAAWHVTSPEAVIELLLDLGNIAAHDVDEAKSYL</sequence>
<dbReference type="GO" id="GO:0005992">
    <property type="term" value="P:trehalose biosynthetic process"/>
    <property type="evidence" value="ECO:0007669"/>
    <property type="project" value="InterPro"/>
</dbReference>
<dbReference type="CDD" id="cd01627">
    <property type="entry name" value="HAD_TPP"/>
    <property type="match status" value="1"/>
</dbReference>
<dbReference type="RefSeq" id="XP_040764776.1">
    <property type="nucleotide sequence ID" value="XM_040912505.1"/>
</dbReference>
<dbReference type="Proteomes" id="UP000076871">
    <property type="component" value="Unassembled WGS sequence"/>
</dbReference>
<evidence type="ECO:0000256" key="1">
    <source>
        <dbReference type="ARBA" id="ARBA00005409"/>
    </source>
</evidence>
<keyword evidence="5" id="KW-1185">Reference proteome</keyword>
<feature type="region of interest" description="Disordered" evidence="3">
    <location>
        <begin position="63"/>
        <end position="99"/>
    </location>
</feature>
<dbReference type="FunFam" id="3.30.70.1020:FF:000002">
    <property type="entry name" value="Trehalose-6-phosphate synthase 2"/>
    <property type="match status" value="1"/>
</dbReference>
<dbReference type="PANTHER" id="PTHR10788:SF123">
    <property type="entry name" value="TREHALOSE-PHOSPHATASE"/>
    <property type="match status" value="1"/>
</dbReference>
<dbReference type="InterPro" id="IPR006379">
    <property type="entry name" value="HAD-SF_hydro_IIB"/>
</dbReference>
<evidence type="ECO:0000256" key="3">
    <source>
        <dbReference type="SAM" id="MobiDB-lite"/>
    </source>
</evidence>
<gene>
    <name evidence="4" type="ORF">LAESUDRAFT_758850</name>
</gene>
<dbReference type="InParanoid" id="A0A165EH20"/>
<dbReference type="STRING" id="1314785.A0A165EH20"/>
<dbReference type="NCBIfam" id="TIGR00685">
    <property type="entry name" value="T6PP"/>
    <property type="match status" value="1"/>
</dbReference>
<dbReference type="EMBL" id="KV427621">
    <property type="protein sequence ID" value="KZT07036.1"/>
    <property type="molecule type" value="Genomic_DNA"/>
</dbReference>
<feature type="region of interest" description="Disordered" evidence="3">
    <location>
        <begin position="162"/>
        <end position="198"/>
    </location>
</feature>
<feature type="compositionally biased region" description="Polar residues" evidence="3">
    <location>
        <begin position="165"/>
        <end position="190"/>
    </location>
</feature>
<protein>
    <submittedName>
        <fullName evidence="4">Glycosyltransferase family 20 protein</fullName>
    </submittedName>
</protein>
<feature type="compositionally biased region" description="Pro residues" evidence="3">
    <location>
        <begin position="69"/>
        <end position="86"/>
    </location>
</feature>
<dbReference type="AlphaFoldDB" id="A0A165EH20"/>
<keyword evidence="4" id="KW-0808">Transferase</keyword>
<dbReference type="Gene3D" id="3.40.50.2000">
    <property type="entry name" value="Glycogen Phosphorylase B"/>
    <property type="match status" value="2"/>
</dbReference>
<dbReference type="Pfam" id="PF02358">
    <property type="entry name" value="Trehalose_PPase"/>
    <property type="match status" value="1"/>
</dbReference>
<dbReference type="GeneID" id="63829533"/>
<dbReference type="SUPFAM" id="SSF56784">
    <property type="entry name" value="HAD-like"/>
    <property type="match status" value="1"/>
</dbReference>
<dbReference type="InterPro" id="IPR023214">
    <property type="entry name" value="HAD_sf"/>
</dbReference>
<dbReference type="OrthoDB" id="755951at2759"/>
<dbReference type="NCBIfam" id="TIGR01484">
    <property type="entry name" value="HAD-SF-IIB"/>
    <property type="match status" value="1"/>
</dbReference>
<dbReference type="GO" id="GO:0003825">
    <property type="term" value="F:alpha,alpha-trehalose-phosphate synthase (UDP-forming) activity"/>
    <property type="evidence" value="ECO:0007669"/>
    <property type="project" value="TreeGrafter"/>
</dbReference>
<accession>A0A165EH20</accession>
<reference evidence="4 5" key="1">
    <citation type="journal article" date="2016" name="Mol. Biol. Evol.">
        <title>Comparative Genomics of Early-Diverging Mushroom-Forming Fungi Provides Insights into the Origins of Lignocellulose Decay Capabilities.</title>
        <authorList>
            <person name="Nagy L.G."/>
            <person name="Riley R."/>
            <person name="Tritt A."/>
            <person name="Adam C."/>
            <person name="Daum C."/>
            <person name="Floudas D."/>
            <person name="Sun H."/>
            <person name="Yadav J.S."/>
            <person name="Pangilinan J."/>
            <person name="Larsson K.H."/>
            <person name="Matsuura K."/>
            <person name="Barry K."/>
            <person name="Labutti K."/>
            <person name="Kuo R."/>
            <person name="Ohm R.A."/>
            <person name="Bhattacharya S.S."/>
            <person name="Shirouzu T."/>
            <person name="Yoshinaga Y."/>
            <person name="Martin F.M."/>
            <person name="Grigoriev I.V."/>
            <person name="Hibbett D.S."/>
        </authorList>
    </citation>
    <scope>NUCLEOTIDE SEQUENCE [LARGE SCALE GENOMIC DNA]</scope>
    <source>
        <strain evidence="4 5">93-53</strain>
    </source>
</reference>
<dbReference type="CDD" id="cd03788">
    <property type="entry name" value="GT20_TPS"/>
    <property type="match status" value="1"/>
</dbReference>
<organism evidence="4 5">
    <name type="scientific">Laetiporus sulphureus 93-53</name>
    <dbReference type="NCBI Taxonomy" id="1314785"/>
    <lineage>
        <taxon>Eukaryota</taxon>
        <taxon>Fungi</taxon>
        <taxon>Dikarya</taxon>
        <taxon>Basidiomycota</taxon>
        <taxon>Agaricomycotina</taxon>
        <taxon>Agaricomycetes</taxon>
        <taxon>Polyporales</taxon>
        <taxon>Laetiporus</taxon>
    </lineage>
</organism>
<dbReference type="InterPro" id="IPR001830">
    <property type="entry name" value="Glyco_trans_20"/>
</dbReference>
<dbReference type="InterPro" id="IPR036412">
    <property type="entry name" value="HAD-like_sf"/>
</dbReference>
<dbReference type="InterPro" id="IPR003337">
    <property type="entry name" value="Trehalose_PPase"/>
</dbReference>
<dbReference type="Gene3D" id="3.40.50.1000">
    <property type="entry name" value="HAD superfamily/HAD-like"/>
    <property type="match status" value="1"/>
</dbReference>
<dbReference type="GO" id="GO:0005829">
    <property type="term" value="C:cytosol"/>
    <property type="evidence" value="ECO:0007669"/>
    <property type="project" value="TreeGrafter"/>
</dbReference>
<proteinExistence type="inferred from homology"/>
<dbReference type="Pfam" id="PF00982">
    <property type="entry name" value="Glyco_transf_20"/>
    <property type="match status" value="1"/>
</dbReference>
<evidence type="ECO:0000313" key="5">
    <source>
        <dbReference type="Proteomes" id="UP000076871"/>
    </source>
</evidence>
<dbReference type="PANTHER" id="PTHR10788">
    <property type="entry name" value="TREHALOSE-6-PHOSPHATE SYNTHASE"/>
    <property type="match status" value="1"/>
</dbReference>
<name>A0A165EH20_9APHY</name>
<dbReference type="GO" id="GO:0004805">
    <property type="term" value="F:trehalose-phosphatase activity"/>
    <property type="evidence" value="ECO:0007669"/>
    <property type="project" value="TreeGrafter"/>
</dbReference>
<dbReference type="FunFam" id="3.40.50.2000:FF:000036">
    <property type="entry name" value="Alpha,alpha-trehalose-phosphate synthase subunit Tps2"/>
    <property type="match status" value="1"/>
</dbReference>
<dbReference type="FunCoup" id="A0A165EH20">
    <property type="interactions" value="59"/>
</dbReference>
<comment type="similarity">
    <text evidence="1">In the N-terminal section; belongs to the glycosyltransferase 20 family.</text>
</comment>
<dbReference type="Gene3D" id="3.30.70.1020">
    <property type="entry name" value="Trehalose-6-phosphate phosphatase related protein, domain 2"/>
    <property type="match status" value="1"/>
</dbReference>
<evidence type="ECO:0000313" key="4">
    <source>
        <dbReference type="EMBL" id="KZT07036.1"/>
    </source>
</evidence>